<dbReference type="Proteomes" id="UP000325161">
    <property type="component" value="Chromosome"/>
</dbReference>
<feature type="signal peptide" evidence="1">
    <location>
        <begin position="1"/>
        <end position="22"/>
    </location>
</feature>
<evidence type="ECO:0008006" key="4">
    <source>
        <dbReference type="Google" id="ProtNLM"/>
    </source>
</evidence>
<evidence type="ECO:0000256" key="1">
    <source>
        <dbReference type="SAM" id="SignalP"/>
    </source>
</evidence>
<evidence type="ECO:0000313" key="2">
    <source>
        <dbReference type="EMBL" id="QEI08425.1"/>
    </source>
</evidence>
<proteinExistence type="predicted"/>
<accession>A0A5C0B2B1</accession>
<evidence type="ECO:0000313" key="3">
    <source>
        <dbReference type="Proteomes" id="UP000325161"/>
    </source>
</evidence>
<sequence>MNIFRLASLAFVALWLAGCAPRGDLLADDDMQPSEQQRLRTLPQWDRLANESAIPGGTPAAEVQVIERRRLRALQQWDRLANEVAARASEAVRRQEGPPMPVYVSGTRATPFDDSFVELLRTRLVDHNVPVATSLIAGGLELRFDAQVISQQNEVLISTALQNNDLYLSRTSNSYRITRAEQSLYYRAPPPVPTVVKTWQTVQW</sequence>
<keyword evidence="1" id="KW-0732">Signal</keyword>
<dbReference type="OrthoDB" id="5422230at2"/>
<organism evidence="2 3">
    <name type="scientific">Pigmentiphaga aceris</name>
    <dbReference type="NCBI Taxonomy" id="1940612"/>
    <lineage>
        <taxon>Bacteria</taxon>
        <taxon>Pseudomonadati</taxon>
        <taxon>Pseudomonadota</taxon>
        <taxon>Betaproteobacteria</taxon>
        <taxon>Burkholderiales</taxon>
        <taxon>Alcaligenaceae</taxon>
        <taxon>Pigmentiphaga</taxon>
    </lineage>
</organism>
<protein>
    <recommendedName>
        <fullName evidence="4">DotD/TraH family lipoprotein</fullName>
    </recommendedName>
</protein>
<name>A0A5C0B2B1_9BURK</name>
<dbReference type="AlphaFoldDB" id="A0A5C0B2B1"/>
<dbReference type="PROSITE" id="PS51257">
    <property type="entry name" value="PROKAR_LIPOPROTEIN"/>
    <property type="match status" value="1"/>
</dbReference>
<reference evidence="2 3" key="1">
    <citation type="submission" date="2019-08" db="EMBL/GenBank/DDBJ databases">
        <title>Amphibian skin-associated Pigmentiphaga: genome sequence and occurrence across geography and hosts.</title>
        <authorList>
            <person name="Bletz M.C."/>
            <person name="Bunk B."/>
            <person name="Sproeer C."/>
            <person name="Biwer P."/>
            <person name="Reiter S."/>
            <person name="Rabemananjara F.C.E."/>
            <person name="Schulz S."/>
            <person name="Overmann J."/>
            <person name="Vences M."/>
        </authorList>
    </citation>
    <scope>NUCLEOTIDE SEQUENCE [LARGE SCALE GENOMIC DNA]</scope>
    <source>
        <strain evidence="2 3">Mada1488</strain>
    </source>
</reference>
<dbReference type="EMBL" id="CP043046">
    <property type="protein sequence ID" value="QEI08425.1"/>
    <property type="molecule type" value="Genomic_DNA"/>
</dbReference>
<dbReference type="RefSeq" id="WP_148817896.1">
    <property type="nucleotide sequence ID" value="NZ_CP043046.1"/>
</dbReference>
<keyword evidence="3" id="KW-1185">Reference proteome</keyword>
<gene>
    <name evidence="2" type="ORF">FXN63_23235</name>
</gene>
<dbReference type="KEGG" id="pacr:FXN63_23235"/>
<feature type="chain" id="PRO_5022663431" description="DotD/TraH family lipoprotein" evidence="1">
    <location>
        <begin position="23"/>
        <end position="204"/>
    </location>
</feature>